<feature type="compositionally biased region" description="Basic and acidic residues" evidence="1">
    <location>
        <begin position="15"/>
        <end position="32"/>
    </location>
</feature>
<proteinExistence type="predicted"/>
<feature type="compositionally biased region" description="Polar residues" evidence="1">
    <location>
        <begin position="877"/>
        <end position="886"/>
    </location>
</feature>
<feature type="region of interest" description="Disordered" evidence="1">
    <location>
        <begin position="738"/>
        <end position="928"/>
    </location>
</feature>
<name>A0ABD0M0G5_9CAEN</name>
<feature type="region of interest" description="Disordered" evidence="1">
    <location>
        <begin position="325"/>
        <end position="410"/>
    </location>
</feature>
<feature type="compositionally biased region" description="Pro residues" evidence="1">
    <location>
        <begin position="1291"/>
        <end position="1301"/>
    </location>
</feature>
<feature type="region of interest" description="Disordered" evidence="1">
    <location>
        <begin position="1"/>
        <end position="80"/>
    </location>
</feature>
<protein>
    <submittedName>
        <fullName evidence="2">Uncharacterized protein</fullName>
    </submittedName>
</protein>
<feature type="compositionally biased region" description="Basic and acidic residues" evidence="1">
    <location>
        <begin position="744"/>
        <end position="758"/>
    </location>
</feature>
<feature type="region of interest" description="Disordered" evidence="1">
    <location>
        <begin position="212"/>
        <end position="235"/>
    </location>
</feature>
<keyword evidence="3" id="KW-1185">Reference proteome</keyword>
<dbReference type="EMBL" id="JACVVK020000010">
    <property type="protein sequence ID" value="KAK7505414.1"/>
    <property type="molecule type" value="Genomic_DNA"/>
</dbReference>
<feature type="region of interest" description="Disordered" evidence="1">
    <location>
        <begin position="1179"/>
        <end position="1205"/>
    </location>
</feature>
<feature type="compositionally biased region" description="Low complexity" evidence="1">
    <location>
        <begin position="1063"/>
        <end position="1074"/>
    </location>
</feature>
<feature type="compositionally biased region" description="Low complexity" evidence="1">
    <location>
        <begin position="945"/>
        <end position="956"/>
    </location>
</feature>
<feature type="compositionally biased region" description="Basic and acidic residues" evidence="1">
    <location>
        <begin position="325"/>
        <end position="339"/>
    </location>
</feature>
<comment type="caution">
    <text evidence="2">The sequence shown here is derived from an EMBL/GenBank/DDBJ whole genome shotgun (WGS) entry which is preliminary data.</text>
</comment>
<feature type="region of interest" description="Disordered" evidence="1">
    <location>
        <begin position="1257"/>
        <end position="1410"/>
    </location>
</feature>
<evidence type="ECO:0000313" key="3">
    <source>
        <dbReference type="Proteomes" id="UP001519460"/>
    </source>
</evidence>
<feature type="compositionally biased region" description="Low complexity" evidence="1">
    <location>
        <begin position="1302"/>
        <end position="1348"/>
    </location>
</feature>
<feature type="compositionally biased region" description="Polar residues" evidence="1">
    <location>
        <begin position="561"/>
        <end position="601"/>
    </location>
</feature>
<feature type="non-terminal residue" evidence="2">
    <location>
        <position position="1584"/>
    </location>
</feature>
<sequence>MESGTEENDATHGNFEARHTDYSTEEDREHCRYPATNTQTAESSQRSPHQDNNSNLMGHQADADHQSSMSRDGHDSRYNCPSIDLLQKSTLCPDPDTRQDVSVARANDTSESNEIQEVVSYMSGSHRQSCLRQFRTEVQRLSASIREKLFLDNSDLVELSVDLVSSLQEVSACLATSAHASFEDDLPVFFEANYKNASHDQPLSFCTCREESSTTTAPSSGKEEESTNSTNDPDHRLQIQASASSQKPVDFSTVRVKKEKGASCTGSTDCFCYVCWQKRSLDWGMSTSQSPLRQDVKIEDDGEICIKTEPQDDSFHTIPRRRIKAEPEDTHEGQQEKSFDSNGHSSSSTPQEDQWAQEDDRSICPIMDPSSMCESDQGSHLVLDLSNNGDDRKAEEDRTPSKREDTSVEYRDPRWGRESFYQRLMESLHDSTLDDQEDEGQYSTPQRRLYKTPTFHSLHNIDNLNDTLVTEDGSSPNLPQIFSRRLVTCIRQGKKTAGTPTRRITANTVDKHEKQVATVSPFSDSSFHTNDTSLRHTIDKVCQKLAYLSDDEDNSICSVTGNDVTGSTPTSASSALHDSFESTETVRPQRNSPNQTSQTVSDGEDNLEDDAQNERDGSSVNFEPGCEDVIEEPSDDVGRYRLAADSDDNGIDLSFASHFDLPSVVQDPTSKEGEPGATLAEEMPASDSVRCPAERDTNSGNLGLSRLTQDYLPTDPNTAQKPLSTAQVQTYNTQEDMTLLSPSGHDEPALTVSEHVDNNKSAAVSKGETTENTGGCDPELSGSNKSDTDADQHSTSSENPPDESSASLLQSHHAVPASSQEREETFVFPLEPDVCTSSSIASQSTQPHQSEVDSVDNSIENRSSQDLKEQNAHAVTFTVSSSQQMLASPAYRSASPVSAGETGKNRKPNPVKVENSPPFCHVSSASHTNDSSDIIVISSEEIDTAANTATSDTDNSYSRLTRTEGEGCSNEAQAVAPPTTTFVNSNRGRTTDRRARGRLPNKTPATLRRRSVKLPAGHNSSKSSYKESDSDSSSSCMDFSYFISSQGRAGLLMQKPSTAAEASSTDGDTTKSSGNLQTDNVDILLQQLKDRLGYDFEKEPRRRVTQGCETDAVNMPAASIITSISNMQRTDPEGEAVPENTKTGAQPQAVQQTAASAPLQAASAIQPAVDDLTLVLQPPPGFENSLDETEEPQAGTTSVMNPFSIHSDKSHITSSILLPGTERSRFLSTNSLHPSAESTHLEESRSTCNVRFKLKIKQQSTGAETTSSTFTETGWEQSDCSKKITVAAPSVRPPPPPPPSVPEESAPSSNTAGGSSSSGDAYSSGNGSSSNSGSGTSSEGTCSATASSEDAQPTIIYRRRRKATTSSKSARQSRRVSAYETSAKTRNRRSLSHAPDGAEKDEKEKKRRPKAILQLLSKNLRRCTNRQLNTTANASMMYLPAAGPSSTGGTDAIASAAAALPEEYHLSSAIATNITETAAATATITAPSEIAETGQDCETAVAVRTLTEEDMGKTVRELEDQKLLGCLPRAGTELALLLSTFLEQDKQQAFYKVSKTKKKQLISLATMCYIRAEVRPWGVRLTKS</sequence>
<gene>
    <name evidence="2" type="ORF">BaRGS_00003159</name>
</gene>
<feature type="compositionally biased region" description="Polar residues" evidence="1">
    <location>
        <begin position="340"/>
        <end position="354"/>
    </location>
</feature>
<feature type="compositionally biased region" description="Acidic residues" evidence="1">
    <location>
        <begin position="602"/>
        <end position="611"/>
    </location>
</feature>
<evidence type="ECO:0000256" key="1">
    <source>
        <dbReference type="SAM" id="MobiDB-lite"/>
    </source>
</evidence>
<evidence type="ECO:0000313" key="2">
    <source>
        <dbReference type="EMBL" id="KAK7505414.1"/>
    </source>
</evidence>
<feature type="compositionally biased region" description="Polar residues" evidence="1">
    <location>
        <begin position="35"/>
        <end position="57"/>
    </location>
</feature>
<feature type="compositionally biased region" description="Polar residues" evidence="1">
    <location>
        <begin position="1257"/>
        <end position="1278"/>
    </location>
</feature>
<feature type="region of interest" description="Disordered" evidence="1">
    <location>
        <begin position="1053"/>
        <end position="1078"/>
    </location>
</feature>
<organism evidence="2 3">
    <name type="scientific">Batillaria attramentaria</name>
    <dbReference type="NCBI Taxonomy" id="370345"/>
    <lineage>
        <taxon>Eukaryota</taxon>
        <taxon>Metazoa</taxon>
        <taxon>Spiralia</taxon>
        <taxon>Lophotrochozoa</taxon>
        <taxon>Mollusca</taxon>
        <taxon>Gastropoda</taxon>
        <taxon>Caenogastropoda</taxon>
        <taxon>Sorbeoconcha</taxon>
        <taxon>Cerithioidea</taxon>
        <taxon>Batillariidae</taxon>
        <taxon>Batillaria</taxon>
    </lineage>
</organism>
<feature type="region of interest" description="Disordered" evidence="1">
    <location>
        <begin position="1128"/>
        <end position="1148"/>
    </location>
</feature>
<feature type="region of interest" description="Disordered" evidence="1">
    <location>
        <begin position="945"/>
        <end position="1034"/>
    </location>
</feature>
<feature type="compositionally biased region" description="Polar residues" evidence="1">
    <location>
        <begin position="793"/>
        <end position="810"/>
    </location>
</feature>
<accession>A0ABD0M0G5</accession>
<dbReference type="Proteomes" id="UP001519460">
    <property type="component" value="Unassembled WGS sequence"/>
</dbReference>
<feature type="compositionally biased region" description="Basic and acidic residues" evidence="1">
    <location>
        <begin position="61"/>
        <end position="77"/>
    </location>
</feature>
<feature type="compositionally biased region" description="Basic and acidic residues" evidence="1">
    <location>
        <begin position="389"/>
        <end position="410"/>
    </location>
</feature>
<feature type="compositionally biased region" description="Polar residues" evidence="1">
    <location>
        <begin position="835"/>
        <end position="849"/>
    </location>
</feature>
<feature type="region of interest" description="Disordered" evidence="1">
    <location>
        <begin position="561"/>
        <end position="634"/>
    </location>
</feature>
<feature type="compositionally biased region" description="Acidic residues" evidence="1">
    <location>
        <begin position="625"/>
        <end position="634"/>
    </location>
</feature>
<feature type="region of interest" description="Disordered" evidence="1">
    <location>
        <begin position="664"/>
        <end position="705"/>
    </location>
</feature>
<reference evidence="2 3" key="1">
    <citation type="journal article" date="2023" name="Sci. Data">
        <title>Genome assembly of the Korean intertidal mud-creeper Batillaria attramentaria.</title>
        <authorList>
            <person name="Patra A.K."/>
            <person name="Ho P.T."/>
            <person name="Jun S."/>
            <person name="Lee S.J."/>
            <person name="Kim Y."/>
            <person name="Won Y.J."/>
        </authorList>
    </citation>
    <scope>NUCLEOTIDE SEQUENCE [LARGE SCALE GENOMIC DNA]</scope>
    <source>
        <strain evidence="2">Wonlab-2016</strain>
    </source>
</reference>